<evidence type="ECO:0000256" key="3">
    <source>
        <dbReference type="ARBA" id="ARBA00022691"/>
    </source>
</evidence>
<dbReference type="InterPro" id="IPR054728">
    <property type="entry name" value="RsmB-like_ferredoxin"/>
</dbReference>
<dbReference type="EMBL" id="PUEJ01000005">
    <property type="protein sequence ID" value="PRH86765.1"/>
    <property type="molecule type" value="Genomic_DNA"/>
</dbReference>
<evidence type="ECO:0000256" key="5">
    <source>
        <dbReference type="PROSITE-ProRule" id="PRU01023"/>
    </source>
</evidence>
<comment type="caution">
    <text evidence="5">Lacks conserved residue(s) required for the propagation of feature annotation.</text>
</comment>
<feature type="active site" description="Nucleophile" evidence="5">
    <location>
        <position position="360"/>
    </location>
</feature>
<dbReference type="PANTHER" id="PTHR22807">
    <property type="entry name" value="NOP2 YEAST -RELATED NOL1/NOP2/FMU SUN DOMAIN-CONTAINING"/>
    <property type="match status" value="1"/>
</dbReference>
<evidence type="ECO:0000256" key="2">
    <source>
        <dbReference type="ARBA" id="ARBA00022679"/>
    </source>
</evidence>
<sequence>MTPSARLSAAIEVLADIEARRRPAADALKDWGLSHRFAGSGDRAALAGLVYDTLRRRASARWLMDSETPRASLIGMLVLQRGETVETLDTLFTGERFAPEPLTAGERKALAGRKLEQAAPDIQADVPNWLWSSFEAAFGEDAIAEGRALAERAPVDLRVNTLKASRDKLLAELEPLHASATPLSRWGVRVPLGPDGRSPAIQAEESFQKGWFEIQDEGSQLAGLVAAAKPGEQVLDLCAGGGGKTLEFAAAMENKGQIFATDSDKRRLAPIHDRLTRAGVRNVQVRTPRGGLAIDDLDGRMDLVLVDAPCSGSGTWRRNPDTKWRMRPSSLADRQKDQAAVLRAGARAVKPGGRLVFVTCSVLPEENDASVKAFLADHADFTAAPLPELAKGAGLSAFARFGSSGGTGLQLSPHRSSTDGFFIALLHRK</sequence>
<dbReference type="CDD" id="cd02440">
    <property type="entry name" value="AdoMet_MTases"/>
    <property type="match status" value="1"/>
</dbReference>
<feature type="binding site" evidence="5">
    <location>
        <position position="262"/>
    </location>
    <ligand>
        <name>S-adenosyl-L-methionine</name>
        <dbReference type="ChEBI" id="CHEBI:59789"/>
    </ligand>
</feature>
<dbReference type="Gene3D" id="3.30.70.1170">
    <property type="entry name" value="Sun protein, domain 3"/>
    <property type="match status" value="1"/>
</dbReference>
<keyword evidence="8" id="KW-1185">Reference proteome</keyword>
<dbReference type="Proteomes" id="UP000237682">
    <property type="component" value="Unassembled WGS sequence"/>
</dbReference>
<proteinExistence type="inferred from homology"/>
<dbReference type="InterPro" id="IPR029063">
    <property type="entry name" value="SAM-dependent_MTases_sf"/>
</dbReference>
<dbReference type="InterPro" id="IPR023267">
    <property type="entry name" value="RCMT"/>
</dbReference>
<evidence type="ECO:0000256" key="4">
    <source>
        <dbReference type="ARBA" id="ARBA00022884"/>
    </source>
</evidence>
<keyword evidence="3 5" id="KW-0949">S-adenosyl-L-methionine</keyword>
<dbReference type="RefSeq" id="WP_105862990.1">
    <property type="nucleotide sequence ID" value="NZ_PUEJ01000005.1"/>
</dbReference>
<name>A0A2S9QBR6_9HYPH</name>
<dbReference type="Pfam" id="PF01189">
    <property type="entry name" value="Methyltr_RsmB-F"/>
    <property type="match status" value="1"/>
</dbReference>
<dbReference type="PANTHER" id="PTHR22807:SF53">
    <property type="entry name" value="RIBOSOMAL RNA SMALL SUBUNIT METHYLTRANSFERASE B-RELATED"/>
    <property type="match status" value="1"/>
</dbReference>
<dbReference type="Gene3D" id="3.40.50.150">
    <property type="entry name" value="Vaccinia Virus protein VP39"/>
    <property type="match status" value="1"/>
</dbReference>
<dbReference type="AlphaFoldDB" id="A0A2S9QBR6"/>
<feature type="binding site" evidence="5">
    <location>
        <position position="307"/>
    </location>
    <ligand>
        <name>S-adenosyl-L-methionine</name>
        <dbReference type="ChEBI" id="CHEBI:59789"/>
    </ligand>
</feature>
<dbReference type="Pfam" id="PF22458">
    <property type="entry name" value="RsmF-B_ferredox"/>
    <property type="match status" value="1"/>
</dbReference>
<dbReference type="InterPro" id="IPR049560">
    <property type="entry name" value="MeTrfase_RsmB-F_NOP2_cat"/>
</dbReference>
<evidence type="ECO:0000313" key="8">
    <source>
        <dbReference type="Proteomes" id="UP000237682"/>
    </source>
</evidence>
<dbReference type="GO" id="GO:0003723">
    <property type="term" value="F:RNA binding"/>
    <property type="evidence" value="ECO:0007669"/>
    <property type="project" value="UniProtKB-UniRule"/>
</dbReference>
<evidence type="ECO:0000256" key="1">
    <source>
        <dbReference type="ARBA" id="ARBA00022603"/>
    </source>
</evidence>
<reference evidence="7 8" key="1">
    <citation type="submission" date="2018-02" db="EMBL/GenBank/DDBJ databases">
        <title>Whole genome sequencing of endophytic bacterium.</title>
        <authorList>
            <person name="Eedara R."/>
            <person name="Podile A.R."/>
        </authorList>
    </citation>
    <scope>NUCLEOTIDE SEQUENCE [LARGE SCALE GENOMIC DNA]</scope>
    <source>
        <strain evidence="7 8">RP1T</strain>
    </source>
</reference>
<dbReference type="InterPro" id="IPR001678">
    <property type="entry name" value="MeTrfase_RsmB-F_NOP2_dom"/>
</dbReference>
<evidence type="ECO:0000313" key="7">
    <source>
        <dbReference type="EMBL" id="PRH86765.1"/>
    </source>
</evidence>
<feature type="domain" description="SAM-dependent MTase RsmB/NOP-type" evidence="6">
    <location>
        <begin position="145"/>
        <end position="429"/>
    </location>
</feature>
<dbReference type="SUPFAM" id="SSF53335">
    <property type="entry name" value="S-adenosyl-L-methionine-dependent methyltransferases"/>
    <property type="match status" value="1"/>
</dbReference>
<comment type="caution">
    <text evidence="7">The sequence shown here is derived from an EMBL/GenBank/DDBJ whole genome shotgun (WGS) entry which is preliminary data.</text>
</comment>
<gene>
    <name evidence="7" type="ORF">C5L14_15800</name>
</gene>
<comment type="similarity">
    <text evidence="5">Belongs to the class I-like SAM-binding methyltransferase superfamily. RsmB/NOP family.</text>
</comment>
<dbReference type="PRINTS" id="PR02008">
    <property type="entry name" value="RCMTFAMILY"/>
</dbReference>
<keyword evidence="1 5" id="KW-0489">Methyltransferase</keyword>
<accession>A0A2S9QBR6</accession>
<dbReference type="GO" id="GO:0001510">
    <property type="term" value="P:RNA methylation"/>
    <property type="evidence" value="ECO:0007669"/>
    <property type="project" value="InterPro"/>
</dbReference>
<keyword evidence="4 5" id="KW-0694">RNA-binding</keyword>
<dbReference type="GO" id="GO:0008173">
    <property type="term" value="F:RNA methyltransferase activity"/>
    <property type="evidence" value="ECO:0007669"/>
    <property type="project" value="InterPro"/>
</dbReference>
<keyword evidence="2 5" id="KW-0808">Transferase</keyword>
<dbReference type="PROSITE" id="PS51686">
    <property type="entry name" value="SAM_MT_RSMB_NOP"/>
    <property type="match status" value="1"/>
</dbReference>
<organism evidence="7 8">
    <name type="scientific">Labrys okinawensis</name>
    <dbReference type="NCBI Taxonomy" id="346911"/>
    <lineage>
        <taxon>Bacteria</taxon>
        <taxon>Pseudomonadati</taxon>
        <taxon>Pseudomonadota</taxon>
        <taxon>Alphaproteobacteria</taxon>
        <taxon>Hyphomicrobiales</taxon>
        <taxon>Xanthobacteraceae</taxon>
        <taxon>Labrys</taxon>
    </lineage>
</organism>
<evidence type="ECO:0000259" key="6">
    <source>
        <dbReference type="PROSITE" id="PS51686"/>
    </source>
</evidence>
<dbReference type="OrthoDB" id="9810297at2"/>
<protein>
    <submittedName>
        <fullName evidence="7">MFS transporter</fullName>
    </submittedName>
</protein>